<organism evidence="1 2">
    <name type="scientific">Lasiosphaeria ovina</name>
    <dbReference type="NCBI Taxonomy" id="92902"/>
    <lineage>
        <taxon>Eukaryota</taxon>
        <taxon>Fungi</taxon>
        <taxon>Dikarya</taxon>
        <taxon>Ascomycota</taxon>
        <taxon>Pezizomycotina</taxon>
        <taxon>Sordariomycetes</taxon>
        <taxon>Sordariomycetidae</taxon>
        <taxon>Sordariales</taxon>
        <taxon>Lasiosphaeriaceae</taxon>
        <taxon>Lasiosphaeria</taxon>
    </lineage>
</organism>
<proteinExistence type="predicted"/>
<keyword evidence="2" id="KW-1185">Reference proteome</keyword>
<reference evidence="1" key="1">
    <citation type="journal article" date="2023" name="Mol. Phylogenet. Evol.">
        <title>Genome-scale phylogeny and comparative genomics of the fungal order Sordariales.</title>
        <authorList>
            <person name="Hensen N."/>
            <person name="Bonometti L."/>
            <person name="Westerberg I."/>
            <person name="Brannstrom I.O."/>
            <person name="Guillou S."/>
            <person name="Cros-Aarteil S."/>
            <person name="Calhoun S."/>
            <person name="Haridas S."/>
            <person name="Kuo A."/>
            <person name="Mondo S."/>
            <person name="Pangilinan J."/>
            <person name="Riley R."/>
            <person name="LaButti K."/>
            <person name="Andreopoulos B."/>
            <person name="Lipzen A."/>
            <person name="Chen C."/>
            <person name="Yan M."/>
            <person name="Daum C."/>
            <person name="Ng V."/>
            <person name="Clum A."/>
            <person name="Steindorff A."/>
            <person name="Ohm R.A."/>
            <person name="Martin F."/>
            <person name="Silar P."/>
            <person name="Natvig D.O."/>
            <person name="Lalanne C."/>
            <person name="Gautier V."/>
            <person name="Ament-Velasquez S.L."/>
            <person name="Kruys A."/>
            <person name="Hutchinson M.I."/>
            <person name="Powell A.J."/>
            <person name="Barry K."/>
            <person name="Miller A.N."/>
            <person name="Grigoriev I.V."/>
            <person name="Debuchy R."/>
            <person name="Gladieux P."/>
            <person name="Hiltunen Thoren M."/>
            <person name="Johannesson H."/>
        </authorList>
    </citation>
    <scope>NUCLEOTIDE SEQUENCE</scope>
    <source>
        <strain evidence="1">CBS 958.72</strain>
    </source>
</reference>
<dbReference type="AlphaFoldDB" id="A0AAE0K2X8"/>
<comment type="caution">
    <text evidence="1">The sequence shown here is derived from an EMBL/GenBank/DDBJ whole genome shotgun (WGS) entry which is preliminary data.</text>
</comment>
<gene>
    <name evidence="1" type="ORF">B0T24DRAFT_631345</name>
</gene>
<name>A0AAE0K2X8_9PEZI</name>
<reference evidence="1" key="2">
    <citation type="submission" date="2023-06" db="EMBL/GenBank/DDBJ databases">
        <authorList>
            <consortium name="Lawrence Berkeley National Laboratory"/>
            <person name="Haridas S."/>
            <person name="Hensen N."/>
            <person name="Bonometti L."/>
            <person name="Westerberg I."/>
            <person name="Brannstrom I.O."/>
            <person name="Guillou S."/>
            <person name="Cros-Aarteil S."/>
            <person name="Calhoun S."/>
            <person name="Kuo A."/>
            <person name="Mondo S."/>
            <person name="Pangilinan J."/>
            <person name="Riley R."/>
            <person name="Labutti K."/>
            <person name="Andreopoulos B."/>
            <person name="Lipzen A."/>
            <person name="Chen C."/>
            <person name="Yanf M."/>
            <person name="Daum C."/>
            <person name="Ng V."/>
            <person name="Clum A."/>
            <person name="Steindorff A."/>
            <person name="Ohm R."/>
            <person name="Martin F."/>
            <person name="Silar P."/>
            <person name="Natvig D."/>
            <person name="Lalanne C."/>
            <person name="Gautier V."/>
            <person name="Ament-Velasquez S.L."/>
            <person name="Kruys A."/>
            <person name="Hutchinson M.I."/>
            <person name="Powell A.J."/>
            <person name="Barry K."/>
            <person name="Miller A.N."/>
            <person name="Grigoriev I.V."/>
            <person name="Debuchy R."/>
            <person name="Gladieux P."/>
            <person name="Thoren M.H."/>
            <person name="Johannesson H."/>
        </authorList>
    </citation>
    <scope>NUCLEOTIDE SEQUENCE</scope>
    <source>
        <strain evidence="1">CBS 958.72</strain>
    </source>
</reference>
<protein>
    <submittedName>
        <fullName evidence="1">Uncharacterized protein</fullName>
    </submittedName>
</protein>
<evidence type="ECO:0000313" key="1">
    <source>
        <dbReference type="EMBL" id="KAK3369004.1"/>
    </source>
</evidence>
<evidence type="ECO:0000313" key="2">
    <source>
        <dbReference type="Proteomes" id="UP001287356"/>
    </source>
</evidence>
<accession>A0AAE0K2X8</accession>
<dbReference type="InterPro" id="IPR036397">
    <property type="entry name" value="RNaseH_sf"/>
</dbReference>
<dbReference type="Proteomes" id="UP001287356">
    <property type="component" value="Unassembled WGS sequence"/>
</dbReference>
<dbReference type="GO" id="GO:0003676">
    <property type="term" value="F:nucleic acid binding"/>
    <property type="evidence" value="ECO:0007669"/>
    <property type="project" value="InterPro"/>
</dbReference>
<sequence length="87" mass="10231">MRVYRDDILEPTALPWLRQGQDFVLEEDNESGYGISKDNIVRTWNKENGLESYFNCSGSPDFSPIEKAWQSPKQYVKKKILLGRRDY</sequence>
<dbReference type="EMBL" id="JAULSN010000006">
    <property type="protein sequence ID" value="KAK3369004.1"/>
    <property type="molecule type" value="Genomic_DNA"/>
</dbReference>
<dbReference type="Gene3D" id="3.30.420.10">
    <property type="entry name" value="Ribonuclease H-like superfamily/Ribonuclease H"/>
    <property type="match status" value="1"/>
</dbReference>